<evidence type="ECO:0000256" key="2">
    <source>
        <dbReference type="ARBA" id="ARBA00004870"/>
    </source>
</evidence>
<evidence type="ECO:0000256" key="8">
    <source>
        <dbReference type="ARBA" id="ARBA00022741"/>
    </source>
</evidence>
<dbReference type="PANTHER" id="PTHR42724:SF1">
    <property type="entry name" value="TETRAACYLDISACCHARIDE 4'-KINASE, MITOCHONDRIAL-RELATED"/>
    <property type="match status" value="1"/>
</dbReference>
<dbReference type="Pfam" id="PF02606">
    <property type="entry name" value="LpxK"/>
    <property type="match status" value="1"/>
</dbReference>
<comment type="catalytic activity">
    <reaction evidence="13">
        <text>a lipid A disaccharide + ATP = a lipid IVA + ADP + H(+)</text>
        <dbReference type="Rhea" id="RHEA:67840"/>
        <dbReference type="ChEBI" id="CHEBI:15378"/>
        <dbReference type="ChEBI" id="CHEBI:30616"/>
        <dbReference type="ChEBI" id="CHEBI:176343"/>
        <dbReference type="ChEBI" id="CHEBI:176425"/>
        <dbReference type="ChEBI" id="CHEBI:456216"/>
        <dbReference type="EC" id="2.7.1.130"/>
    </reaction>
</comment>
<accession>A0ABM8EJD7</accession>
<dbReference type="NCBIfam" id="TIGR00682">
    <property type="entry name" value="lpxK"/>
    <property type="match status" value="1"/>
</dbReference>
<dbReference type="InterPro" id="IPR027417">
    <property type="entry name" value="P-loop_NTPase"/>
</dbReference>
<keyword evidence="6 13" id="KW-0441">Lipid A biosynthesis</keyword>
<evidence type="ECO:0000313" key="14">
    <source>
        <dbReference type="EMBL" id="BDV42544.1"/>
    </source>
</evidence>
<dbReference type="Proteomes" id="UP001317705">
    <property type="component" value="Chromosome"/>
</dbReference>
<evidence type="ECO:0000256" key="6">
    <source>
        <dbReference type="ARBA" id="ARBA00022556"/>
    </source>
</evidence>
<evidence type="ECO:0000313" key="15">
    <source>
        <dbReference type="Proteomes" id="UP001317705"/>
    </source>
</evidence>
<evidence type="ECO:0000256" key="3">
    <source>
        <dbReference type="ARBA" id="ARBA00012071"/>
    </source>
</evidence>
<gene>
    <name evidence="13 14" type="primary">lpxK</name>
    <name evidence="14" type="ORF">GURASL_14670</name>
</gene>
<reference evidence="14 15" key="1">
    <citation type="submission" date="2022-12" db="EMBL/GenBank/DDBJ databases">
        <title>Polyphasic characterization of Geotalea uranireducens NIT-SL11 newly isolated from a complex of sewage sludge and microbially reduced graphene oxide.</title>
        <authorList>
            <person name="Xie L."/>
            <person name="Yoshida N."/>
            <person name="Meng L."/>
        </authorList>
    </citation>
    <scope>NUCLEOTIDE SEQUENCE [LARGE SCALE GENOMIC DNA]</scope>
    <source>
        <strain evidence="14 15">NIT-SL11</strain>
    </source>
</reference>
<sequence length="358" mass="38168">MKGEAYFRRLVAGERRSVLERLLMALLGLLAVPYALVLRLRALAYATGLVRTRRLARPVISVGNLTVGGTGKTPTTALVARLLMARGKRVAVLSRGYGGSLEGEARLVADGRTVFHSAAEAGDEPVLLADMVPGLMVVIGRDRYAAGLLAQERLDPDVFILDDGYQHLRLHRDLNILLLDCRQPLGNGRTLPAGLLREPPSALGRADLLIYTRCPDASPPLLPGAVPACRARHRLLGLEPAVGGPLLGFSALHGRRGVAFAGIADPEAFFTALRQAGLDLAATVRFPDHAGYGDAERDRLLAARDASGADYLVTTGKDAVKLAAQLPRLGAVYVAALELQLDDPAPLQTALDKVLQRS</sequence>
<dbReference type="RefSeq" id="WP_282003062.1">
    <property type="nucleotide sequence ID" value="NZ_AP027151.1"/>
</dbReference>
<keyword evidence="8 13" id="KW-0547">Nucleotide-binding</keyword>
<comment type="pathway">
    <text evidence="2 13">Glycolipid biosynthesis; lipid IV(A) biosynthesis; lipid IV(A) from (3R)-3-hydroxytetradecanoyl-[acyl-carrier-protein] and UDP-N-acetyl-alpha-D-glucosamine: step 6/6.</text>
</comment>
<dbReference type="EMBL" id="AP027151">
    <property type="protein sequence ID" value="BDV42544.1"/>
    <property type="molecule type" value="Genomic_DNA"/>
</dbReference>
<evidence type="ECO:0000256" key="1">
    <source>
        <dbReference type="ARBA" id="ARBA00002274"/>
    </source>
</evidence>
<comment type="function">
    <text evidence="1 13">Transfers the gamma-phosphate of ATP to the 4'-position of a tetraacyldisaccharide 1-phosphate intermediate (termed DS-1-P) to form tetraacyldisaccharide 1,4'-bis-phosphate (lipid IVA).</text>
</comment>
<keyword evidence="10 13" id="KW-0067">ATP-binding</keyword>
<keyword evidence="11 13" id="KW-0443">Lipid metabolism</keyword>
<dbReference type="InterPro" id="IPR003758">
    <property type="entry name" value="LpxK"/>
</dbReference>
<evidence type="ECO:0000256" key="5">
    <source>
        <dbReference type="ARBA" id="ARBA00022516"/>
    </source>
</evidence>
<keyword evidence="7 13" id="KW-0808">Transferase</keyword>
<feature type="binding site" evidence="13">
    <location>
        <begin position="66"/>
        <end position="73"/>
    </location>
    <ligand>
        <name>ATP</name>
        <dbReference type="ChEBI" id="CHEBI:30616"/>
    </ligand>
</feature>
<evidence type="ECO:0000256" key="7">
    <source>
        <dbReference type="ARBA" id="ARBA00022679"/>
    </source>
</evidence>
<evidence type="ECO:0000256" key="13">
    <source>
        <dbReference type="HAMAP-Rule" id="MF_00409"/>
    </source>
</evidence>
<name>A0ABM8EJD7_9BACT</name>
<dbReference type="EC" id="2.7.1.130" evidence="3 13"/>
<keyword evidence="5 13" id="KW-0444">Lipid biosynthesis</keyword>
<evidence type="ECO:0000256" key="4">
    <source>
        <dbReference type="ARBA" id="ARBA00016436"/>
    </source>
</evidence>
<proteinExistence type="inferred from homology"/>
<protein>
    <recommendedName>
        <fullName evidence="4 13">Tetraacyldisaccharide 4'-kinase</fullName>
        <ecNumber evidence="3 13">2.7.1.130</ecNumber>
    </recommendedName>
    <alternativeName>
        <fullName evidence="12 13">Lipid A 4'-kinase</fullName>
    </alternativeName>
</protein>
<dbReference type="HAMAP" id="MF_00409">
    <property type="entry name" value="LpxK"/>
    <property type="match status" value="1"/>
</dbReference>
<organism evidence="14 15">
    <name type="scientific">Geotalea uraniireducens</name>
    <dbReference type="NCBI Taxonomy" id="351604"/>
    <lineage>
        <taxon>Bacteria</taxon>
        <taxon>Pseudomonadati</taxon>
        <taxon>Thermodesulfobacteriota</taxon>
        <taxon>Desulfuromonadia</taxon>
        <taxon>Geobacterales</taxon>
        <taxon>Geobacteraceae</taxon>
        <taxon>Geotalea</taxon>
    </lineage>
</organism>
<evidence type="ECO:0000256" key="10">
    <source>
        <dbReference type="ARBA" id="ARBA00022840"/>
    </source>
</evidence>
<comment type="similarity">
    <text evidence="13">Belongs to the LpxK family.</text>
</comment>
<dbReference type="PANTHER" id="PTHR42724">
    <property type="entry name" value="TETRAACYLDISACCHARIDE 4'-KINASE"/>
    <property type="match status" value="1"/>
</dbReference>
<evidence type="ECO:0000256" key="11">
    <source>
        <dbReference type="ARBA" id="ARBA00023098"/>
    </source>
</evidence>
<keyword evidence="15" id="KW-1185">Reference proteome</keyword>
<keyword evidence="9 13" id="KW-0418">Kinase</keyword>
<evidence type="ECO:0000256" key="9">
    <source>
        <dbReference type="ARBA" id="ARBA00022777"/>
    </source>
</evidence>
<evidence type="ECO:0000256" key="12">
    <source>
        <dbReference type="ARBA" id="ARBA00029757"/>
    </source>
</evidence>
<dbReference type="SUPFAM" id="SSF52540">
    <property type="entry name" value="P-loop containing nucleoside triphosphate hydrolases"/>
    <property type="match status" value="1"/>
</dbReference>